<keyword evidence="5" id="KW-0998">Cell outer membrane</keyword>
<dbReference type="Proteomes" id="UP000295600">
    <property type="component" value="Unassembled WGS sequence"/>
</dbReference>
<keyword evidence="3" id="KW-0732">Signal</keyword>
<evidence type="ECO:0000313" key="7">
    <source>
        <dbReference type="EMBL" id="TCO96270.1"/>
    </source>
</evidence>
<evidence type="ECO:0000256" key="5">
    <source>
        <dbReference type="ARBA" id="ARBA00023237"/>
    </source>
</evidence>
<evidence type="ECO:0000256" key="3">
    <source>
        <dbReference type="ARBA" id="ARBA00022729"/>
    </source>
</evidence>
<evidence type="ECO:0000256" key="4">
    <source>
        <dbReference type="ARBA" id="ARBA00023136"/>
    </source>
</evidence>
<dbReference type="SUPFAM" id="SSF48452">
    <property type="entry name" value="TPR-like"/>
    <property type="match status" value="1"/>
</dbReference>
<evidence type="ECO:0000313" key="8">
    <source>
        <dbReference type="Proteomes" id="UP000295600"/>
    </source>
</evidence>
<reference evidence="7 8" key="1">
    <citation type="submission" date="2019-03" db="EMBL/GenBank/DDBJ databases">
        <title>Genomic Encyclopedia of Type Strains, Phase IV (KMG-IV): sequencing the most valuable type-strain genomes for metagenomic binning, comparative biology and taxonomic classification.</title>
        <authorList>
            <person name="Goeker M."/>
        </authorList>
    </citation>
    <scope>NUCLEOTIDE SEQUENCE [LARGE SCALE GENOMIC DNA]</scope>
    <source>
        <strain evidence="7 8">DSM 23917</strain>
    </source>
</reference>
<protein>
    <submittedName>
        <fullName evidence="7">SusD-like starch-binding protein associating with outer membrane</fullName>
    </submittedName>
</protein>
<dbReference type="InterPro" id="IPR012944">
    <property type="entry name" value="SusD_RagB_dom"/>
</dbReference>
<accession>A0A4R2LRZ0</accession>
<organism evidence="7 8">
    <name type="scientific">Prevotella heparinolytica</name>
    <dbReference type="NCBI Taxonomy" id="28113"/>
    <lineage>
        <taxon>Bacteria</taxon>
        <taxon>Pseudomonadati</taxon>
        <taxon>Bacteroidota</taxon>
        <taxon>Bacteroidia</taxon>
        <taxon>Bacteroidales</taxon>
        <taxon>Bacteroidaceae</taxon>
        <taxon>Bacteroides</taxon>
    </lineage>
</organism>
<dbReference type="Gene3D" id="1.25.40.390">
    <property type="match status" value="1"/>
</dbReference>
<dbReference type="EMBL" id="SLXB01000001">
    <property type="protein sequence ID" value="TCO96270.1"/>
    <property type="molecule type" value="Genomic_DNA"/>
</dbReference>
<evidence type="ECO:0000256" key="2">
    <source>
        <dbReference type="ARBA" id="ARBA00006275"/>
    </source>
</evidence>
<comment type="similarity">
    <text evidence="2">Belongs to the SusD family.</text>
</comment>
<name>A0A4R2LRZ0_9BACE</name>
<evidence type="ECO:0000256" key="1">
    <source>
        <dbReference type="ARBA" id="ARBA00004442"/>
    </source>
</evidence>
<dbReference type="InterPro" id="IPR011990">
    <property type="entry name" value="TPR-like_helical_dom_sf"/>
</dbReference>
<dbReference type="AlphaFoldDB" id="A0A4R2LRZ0"/>
<comment type="subcellular location">
    <subcellularLocation>
        <location evidence="1">Cell outer membrane</location>
    </subcellularLocation>
</comment>
<proteinExistence type="inferred from homology"/>
<evidence type="ECO:0000259" key="6">
    <source>
        <dbReference type="Pfam" id="PF07980"/>
    </source>
</evidence>
<dbReference type="GO" id="GO:0009279">
    <property type="term" value="C:cell outer membrane"/>
    <property type="evidence" value="ECO:0007669"/>
    <property type="project" value="UniProtKB-SubCell"/>
</dbReference>
<feature type="domain" description="RagB/SusD" evidence="6">
    <location>
        <begin position="67"/>
        <end position="378"/>
    </location>
</feature>
<comment type="caution">
    <text evidence="7">The sequence shown here is derived from an EMBL/GenBank/DDBJ whole genome shotgun (WGS) entry which is preliminary data.</text>
</comment>
<sequence length="388" mass="44278">MNAAKQVADNAQLTENSHAMNPESGTVYGWNSYFEMYSQPSLANVPEVLLWKEYSSAQNIKNGVPYRVKIGCADGYTRTFVETFLTKNGLPIYADNTYKGDVSIDNAKAGRDERLQLFVWGESDMLDSDPKAPTVGTPFTKPDITTGVSEKRAITGYQPRKYYTYDYNQTENDERRGTNACPIFRSAEALLNYMEASYELNKTLDATARTYWQKLRARAGVSTDIDATITATDLAKENDFAVYSGTAMVDKTLYNIRRERMAELFSEGQRFPDLIRWRAFDRMITTKWIPEGINFWTEAYKKYGDLKADGSAEAFVSGKELSIYLRPYSRSMQSTNELRDGYIWHEAYYLYPIGNEDLRLASPDKKVETSNLYQNIYWPTMGGGHAER</sequence>
<keyword evidence="4" id="KW-0472">Membrane</keyword>
<gene>
    <name evidence="7" type="ORF">EV202_10139</name>
</gene>
<dbReference type="RefSeq" id="WP_234878215.1">
    <property type="nucleotide sequence ID" value="NZ_SLXB01000001.1"/>
</dbReference>
<dbReference type="Pfam" id="PF07980">
    <property type="entry name" value="SusD_RagB"/>
    <property type="match status" value="1"/>
</dbReference>